<dbReference type="Pfam" id="PF23338">
    <property type="entry name" value="PTHB1_hp"/>
    <property type="match status" value="1"/>
</dbReference>
<dbReference type="InterPro" id="IPR026511">
    <property type="entry name" value="PTHB1"/>
</dbReference>
<dbReference type="InterPro" id="IPR055362">
    <property type="entry name" value="PTHB1_pf_dom"/>
</dbReference>
<evidence type="ECO:0000259" key="2">
    <source>
        <dbReference type="Pfam" id="PF14727"/>
    </source>
</evidence>
<feature type="domain" description="PTHB1 hairpin" evidence="4">
    <location>
        <begin position="684"/>
        <end position="786"/>
    </location>
</feature>
<gene>
    <name evidence="6" type="ORF">TrST_g8770</name>
</gene>
<evidence type="ECO:0000256" key="1">
    <source>
        <dbReference type="SAM" id="MobiDB-lite"/>
    </source>
</evidence>
<accession>A0A9W7AV80</accession>
<feature type="compositionally biased region" description="Polar residues" evidence="1">
    <location>
        <begin position="228"/>
        <end position="240"/>
    </location>
</feature>
<evidence type="ECO:0000313" key="7">
    <source>
        <dbReference type="Proteomes" id="UP001165085"/>
    </source>
</evidence>
<proteinExistence type="predicted"/>
<dbReference type="InterPro" id="IPR055364">
    <property type="entry name" value="PTHB1_CtH_dom"/>
</dbReference>
<dbReference type="AlphaFoldDB" id="A0A9W7AV80"/>
<evidence type="ECO:0000313" key="6">
    <source>
        <dbReference type="EMBL" id="GMH74545.1"/>
    </source>
</evidence>
<dbReference type="GO" id="GO:0016020">
    <property type="term" value="C:membrane"/>
    <property type="evidence" value="ECO:0007669"/>
    <property type="project" value="TreeGrafter"/>
</dbReference>
<dbReference type="OrthoDB" id="10262646at2759"/>
<dbReference type="GO" id="GO:0034464">
    <property type="term" value="C:BBSome"/>
    <property type="evidence" value="ECO:0007669"/>
    <property type="project" value="InterPro"/>
</dbReference>
<evidence type="ECO:0008006" key="8">
    <source>
        <dbReference type="Google" id="ProtNLM"/>
    </source>
</evidence>
<dbReference type="Pfam" id="PF23337">
    <property type="entry name" value="PTHB1_pf"/>
    <property type="match status" value="1"/>
</dbReference>
<name>A0A9W7AV80_9STRA</name>
<dbReference type="Pfam" id="PF14727">
    <property type="entry name" value="PHTB1_N"/>
    <property type="match status" value="1"/>
</dbReference>
<comment type="caution">
    <text evidence="6">The sequence shown here is derived from an EMBL/GenBank/DDBJ whole genome shotgun (WGS) entry which is preliminary data.</text>
</comment>
<feature type="domain" description="PTHB1 N-terminal" evidence="2">
    <location>
        <begin position="1"/>
        <end position="377"/>
    </location>
</feature>
<dbReference type="PANTHER" id="PTHR20991">
    <property type="entry name" value="PARATHYROID HORMONE-RESPONSIVE B1 GENE"/>
    <property type="match status" value="1"/>
</dbReference>
<dbReference type="Proteomes" id="UP001165085">
    <property type="component" value="Unassembled WGS sequence"/>
</dbReference>
<dbReference type="InterPro" id="IPR028073">
    <property type="entry name" value="PHTB1_N_dom"/>
</dbReference>
<protein>
    <recommendedName>
        <fullName evidence="8">Protein PTHB1</fullName>
    </recommendedName>
</protein>
<dbReference type="EMBL" id="BRXY01000180">
    <property type="protein sequence ID" value="GMH74545.1"/>
    <property type="molecule type" value="Genomic_DNA"/>
</dbReference>
<evidence type="ECO:0000259" key="5">
    <source>
        <dbReference type="Pfam" id="PF23339"/>
    </source>
</evidence>
<keyword evidence="7" id="KW-1185">Reference proteome</keyword>
<sequence>MSLFKAKDYWSTSLSASDEYDSCGITVAHLTTLDPEQPQIITGSFEGVLRLHLPSEEASPRDLLLEEDLGSPILSVKVGNFVPTNTSDPPTVGLAVLHPKRLVVYKVDNSTPTLSLNKCYEHQLGVHGKHFTAANMCSGGFGSDPSREQICVQSLDSRIQIFDLDVLSFTRRLPNALLPGPIVYHEKLDSFITFNSLLDVECYSFSVLASAQDTLDSDDEEDKLKNLKSPNHPSNTSVSASKKVQASWATNLGESIVEIKIGSLEGVSKDIVCLGTKCIFALNDLGSIKWSKFLGYDTIGFTLFDNPKNPGSNNIIVSGADGNLNVYRSQRLIWKAKLSDPNSFSIATFVNDFDCCKGMITTLSDDCRLSVSYLGTESEKEGQVVKEGKEINYDDVDEEHRKLLGIIRASQSDTRIEPREKIIMRTQVPKRLDEPDQVHTFDGGFEHLADSAVRMPCIDGSEGVLRITAKLFLTYTGTGGLKDVTVTLNLPDSVMTKDTCIKIDKLKGGSATPMIIDIVFFANASVLPTVDTVGVTAMFFTASGEPRTGTASIKLPLFFFCRLQPATKEPTFKFKLDTNKQPIMLAGLFDDMMDVLTDDERSAVDASGTANYVLTFRYWIADPNGVPYNATVLLSKTSGRYRVQSHHMPSLWFISSSLCSRLESYFLASEGPDSGLELTYNEPHLPLQDFYNCIDSHFISRQNLVHLLSLQNDCAHQFRTIQKRLLLRFKDRNAVPLNQLDVLLSETYHRLLEISSQVESAQWTITSTSNSLSCTTHLILLFIKLRYNLLPSSFTVLSSHLSPHISSTWEESTDLNMMTLLRTVLAKKNQDQTGNLNNNLVMQKDTNKLKKHISIVVDRIHKGASLSAD</sequence>
<dbReference type="PANTHER" id="PTHR20991:SF0">
    <property type="entry name" value="PROTEIN PTHB1"/>
    <property type="match status" value="1"/>
</dbReference>
<feature type="domain" description="PTHB1 platform" evidence="3">
    <location>
        <begin position="556"/>
        <end position="669"/>
    </location>
</feature>
<organism evidence="6 7">
    <name type="scientific">Triparma strigata</name>
    <dbReference type="NCBI Taxonomy" id="1606541"/>
    <lineage>
        <taxon>Eukaryota</taxon>
        <taxon>Sar</taxon>
        <taxon>Stramenopiles</taxon>
        <taxon>Ochrophyta</taxon>
        <taxon>Bolidophyceae</taxon>
        <taxon>Parmales</taxon>
        <taxon>Triparmaceae</taxon>
        <taxon>Triparma</taxon>
    </lineage>
</organism>
<feature type="region of interest" description="Disordered" evidence="1">
    <location>
        <begin position="219"/>
        <end position="240"/>
    </location>
</feature>
<dbReference type="InterPro" id="IPR055363">
    <property type="entry name" value="PTHB1_hp_dom"/>
</dbReference>
<dbReference type="GO" id="GO:0060271">
    <property type="term" value="P:cilium assembly"/>
    <property type="evidence" value="ECO:0007669"/>
    <property type="project" value="TreeGrafter"/>
</dbReference>
<evidence type="ECO:0000259" key="3">
    <source>
        <dbReference type="Pfam" id="PF23337"/>
    </source>
</evidence>
<reference evidence="7" key="1">
    <citation type="journal article" date="2023" name="Commun. Biol.">
        <title>Genome analysis of Parmales, the sister group of diatoms, reveals the evolutionary specialization of diatoms from phago-mixotrophs to photoautotrophs.</title>
        <authorList>
            <person name="Ban H."/>
            <person name="Sato S."/>
            <person name="Yoshikawa S."/>
            <person name="Yamada K."/>
            <person name="Nakamura Y."/>
            <person name="Ichinomiya M."/>
            <person name="Sato N."/>
            <person name="Blanc-Mathieu R."/>
            <person name="Endo H."/>
            <person name="Kuwata A."/>
            <person name="Ogata H."/>
        </authorList>
    </citation>
    <scope>NUCLEOTIDE SEQUENCE [LARGE SCALE GENOMIC DNA]</scope>
    <source>
        <strain evidence="7">NIES 3701</strain>
    </source>
</reference>
<dbReference type="Pfam" id="PF23339">
    <property type="entry name" value="PTHB1_CtH"/>
    <property type="match status" value="1"/>
</dbReference>
<feature type="domain" description="PTHB1 C-terminal helix bundle" evidence="5">
    <location>
        <begin position="792"/>
        <end position="860"/>
    </location>
</feature>
<evidence type="ECO:0000259" key="4">
    <source>
        <dbReference type="Pfam" id="PF23338"/>
    </source>
</evidence>